<evidence type="ECO:0000256" key="3">
    <source>
        <dbReference type="SAM" id="Phobius"/>
    </source>
</evidence>
<dbReference type="EMBL" id="ML003393">
    <property type="protein sequence ID" value="RKP34039.1"/>
    <property type="molecule type" value="Genomic_DNA"/>
</dbReference>
<evidence type="ECO:0000313" key="5">
    <source>
        <dbReference type="EMBL" id="RKP34039.1"/>
    </source>
</evidence>
<keyword evidence="3" id="KW-1133">Transmembrane helix</keyword>
<dbReference type="Pfam" id="PF03914">
    <property type="entry name" value="CBF"/>
    <property type="match status" value="1"/>
</dbReference>
<feature type="domain" description="CCAAT-binding factor" evidence="4">
    <location>
        <begin position="131"/>
        <end position="290"/>
    </location>
</feature>
<dbReference type="Proteomes" id="UP000268162">
    <property type="component" value="Unassembled WGS sequence"/>
</dbReference>
<reference evidence="6" key="1">
    <citation type="journal article" date="2018" name="Nat. Microbiol.">
        <title>Leveraging single-cell genomics to expand the fungal tree of life.</title>
        <authorList>
            <person name="Ahrendt S.R."/>
            <person name="Quandt C.A."/>
            <person name="Ciobanu D."/>
            <person name="Clum A."/>
            <person name="Salamov A."/>
            <person name="Andreopoulos B."/>
            <person name="Cheng J.F."/>
            <person name="Woyke T."/>
            <person name="Pelin A."/>
            <person name="Henrissat B."/>
            <person name="Reynolds N.K."/>
            <person name="Benny G.L."/>
            <person name="Smith M.E."/>
            <person name="James T.Y."/>
            <person name="Grigoriev I.V."/>
        </authorList>
    </citation>
    <scope>NUCLEOTIDE SEQUENCE [LARGE SCALE GENOMIC DNA]</scope>
    <source>
        <strain evidence="6">RSA 468</strain>
    </source>
</reference>
<evidence type="ECO:0000256" key="2">
    <source>
        <dbReference type="SAM" id="MobiDB-lite"/>
    </source>
</evidence>
<evidence type="ECO:0000259" key="4">
    <source>
        <dbReference type="Pfam" id="PF03914"/>
    </source>
</evidence>
<proteinExistence type="inferred from homology"/>
<keyword evidence="6" id="KW-1185">Reference proteome</keyword>
<dbReference type="GO" id="GO:0032040">
    <property type="term" value="C:small-subunit processome"/>
    <property type="evidence" value="ECO:0007669"/>
    <property type="project" value="TreeGrafter"/>
</dbReference>
<dbReference type="PANTHER" id="PTHR12455">
    <property type="entry name" value="NUCLEOLAR COMPLEX PROTEIN 4"/>
    <property type="match status" value="1"/>
</dbReference>
<gene>
    <name evidence="5" type="ORF">BJ085DRAFT_19148</name>
</gene>
<feature type="transmembrane region" description="Helical" evidence="3">
    <location>
        <begin position="173"/>
        <end position="194"/>
    </location>
</feature>
<evidence type="ECO:0000313" key="6">
    <source>
        <dbReference type="Proteomes" id="UP000268162"/>
    </source>
</evidence>
<dbReference type="AlphaFoldDB" id="A0A4V1J421"/>
<dbReference type="InterPro" id="IPR027193">
    <property type="entry name" value="Noc4"/>
</dbReference>
<keyword evidence="3" id="KW-0472">Membrane</keyword>
<dbReference type="InterPro" id="IPR005612">
    <property type="entry name" value="CCAAT-binding_factor"/>
</dbReference>
<sequence length="352" mass="40093">MSYNTQCLINNVFRILPNIKNLAVVDGTVTEFWANDPATLVKEPANPRKRRKVAGATDQEGPEPVDPVQRSSEHTKTFENLWVAYLGLPLSLDLYKQILLLMHKRIIPYMHYPPALSDFLTRAYAQGGVVSVLALNSLFTLMQEHNLTYADFYLKLYALFDRQLFHVKYRSRFLRMASLFLASTHLPSYIIAAFAKRMARLALDAPPAALLVVLPWIYNLLKAHASCMPLIHRTDAKAKPKSTPTVNKWMASDPYDHTAADPKEAKALESSLWEIQTLQSHYAPQVSTMAKVFSDRFTRNPFDLEDFLDHTYSTLFSAELDRPSHKDPALAAQIPPRLFIEGDTYHDLWDLS</sequence>
<evidence type="ECO:0000256" key="1">
    <source>
        <dbReference type="ARBA" id="ARBA00007797"/>
    </source>
</evidence>
<feature type="region of interest" description="Disordered" evidence="2">
    <location>
        <begin position="44"/>
        <end position="70"/>
    </location>
</feature>
<dbReference type="GO" id="GO:0030692">
    <property type="term" value="C:Noc4p-Nop14p complex"/>
    <property type="evidence" value="ECO:0007669"/>
    <property type="project" value="TreeGrafter"/>
</dbReference>
<dbReference type="PANTHER" id="PTHR12455:SF0">
    <property type="entry name" value="NUCLEOLAR COMPLEX PROTEIN 4 HOMOLOG"/>
    <property type="match status" value="1"/>
</dbReference>
<keyword evidence="3" id="KW-0812">Transmembrane</keyword>
<organism evidence="5 6">
    <name type="scientific">Dimargaris cristalligena</name>
    <dbReference type="NCBI Taxonomy" id="215637"/>
    <lineage>
        <taxon>Eukaryota</taxon>
        <taxon>Fungi</taxon>
        <taxon>Fungi incertae sedis</taxon>
        <taxon>Zoopagomycota</taxon>
        <taxon>Kickxellomycotina</taxon>
        <taxon>Dimargaritomycetes</taxon>
        <taxon>Dimargaritales</taxon>
        <taxon>Dimargaritaceae</taxon>
        <taxon>Dimargaris</taxon>
    </lineage>
</organism>
<dbReference type="STRING" id="215637.A0A4V1J421"/>
<dbReference type="GO" id="GO:0042254">
    <property type="term" value="P:ribosome biogenesis"/>
    <property type="evidence" value="ECO:0007669"/>
    <property type="project" value="InterPro"/>
</dbReference>
<name>A0A4V1J421_9FUNG</name>
<protein>
    <submittedName>
        <fullName evidence="5">CBF/Mak21 family-domain-containing protein</fullName>
    </submittedName>
</protein>
<accession>A0A4V1J421</accession>
<comment type="similarity">
    <text evidence="1">Belongs to the CBF/MAK21 family.</text>
</comment>